<keyword evidence="1" id="KW-0732">Signal</keyword>
<reference evidence="2 3" key="1">
    <citation type="journal article" date="2019" name="Int. J. Syst. Evol. Microbiol.">
        <title>The Global Catalogue of Microorganisms (GCM) 10K type strain sequencing project: providing services to taxonomists for standard genome sequencing and annotation.</title>
        <authorList>
            <consortium name="The Broad Institute Genomics Platform"/>
            <consortium name="The Broad Institute Genome Sequencing Center for Infectious Disease"/>
            <person name="Wu L."/>
            <person name="Ma J."/>
        </authorList>
    </citation>
    <scope>NUCLEOTIDE SEQUENCE [LARGE SCALE GENOMIC DNA]</scope>
    <source>
        <strain evidence="2 3">JCM 9933</strain>
    </source>
</reference>
<evidence type="ECO:0000313" key="3">
    <source>
        <dbReference type="Proteomes" id="UP001501588"/>
    </source>
</evidence>
<proteinExistence type="predicted"/>
<comment type="caution">
    <text evidence="2">The sequence shown here is derived from an EMBL/GenBank/DDBJ whole genome shotgun (WGS) entry which is preliminary data.</text>
</comment>
<dbReference type="Proteomes" id="UP001501588">
    <property type="component" value="Unassembled WGS sequence"/>
</dbReference>
<keyword evidence="3" id="KW-1185">Reference proteome</keyword>
<organism evidence="2 3">
    <name type="scientific">Craurococcus roseus</name>
    <dbReference type="NCBI Taxonomy" id="77585"/>
    <lineage>
        <taxon>Bacteria</taxon>
        <taxon>Pseudomonadati</taxon>
        <taxon>Pseudomonadota</taxon>
        <taxon>Alphaproteobacteria</taxon>
        <taxon>Acetobacterales</taxon>
        <taxon>Acetobacteraceae</taxon>
        <taxon>Craurococcus</taxon>
    </lineage>
</organism>
<gene>
    <name evidence="2" type="ORF">GCM10009416_14720</name>
</gene>
<evidence type="ECO:0000313" key="2">
    <source>
        <dbReference type="EMBL" id="GAA0577172.1"/>
    </source>
</evidence>
<dbReference type="EMBL" id="BAAAFZ010000014">
    <property type="protein sequence ID" value="GAA0577172.1"/>
    <property type="molecule type" value="Genomic_DNA"/>
</dbReference>
<evidence type="ECO:0000256" key="1">
    <source>
        <dbReference type="SAM" id="SignalP"/>
    </source>
</evidence>
<dbReference type="RefSeq" id="WP_343894545.1">
    <property type="nucleotide sequence ID" value="NZ_BAAAFZ010000014.1"/>
</dbReference>
<sequence>MHRIIATTFAAVLVGVATLASTPAPAAGRSLAPFTARDLFQPAQFYGGGPYQGDDWERRRHRREWRRERDERRIEEAARREAWRIEREREERRAWRRAMRGQHGYGPAYGYRSW</sequence>
<feature type="signal peptide" evidence="1">
    <location>
        <begin position="1"/>
        <end position="26"/>
    </location>
</feature>
<name>A0ABN1EXP1_9PROT</name>
<feature type="chain" id="PRO_5046136757" evidence="1">
    <location>
        <begin position="27"/>
        <end position="114"/>
    </location>
</feature>
<accession>A0ABN1EXP1</accession>
<protein>
    <submittedName>
        <fullName evidence="2">Uncharacterized protein</fullName>
    </submittedName>
</protein>